<evidence type="ECO:0000256" key="2">
    <source>
        <dbReference type="SAM" id="Phobius"/>
    </source>
</evidence>
<keyword evidence="2" id="KW-0472">Membrane</keyword>
<evidence type="ECO:0008006" key="5">
    <source>
        <dbReference type="Google" id="ProtNLM"/>
    </source>
</evidence>
<keyword evidence="2" id="KW-1133">Transmembrane helix</keyword>
<evidence type="ECO:0000313" key="4">
    <source>
        <dbReference type="Proteomes" id="UP000655225"/>
    </source>
</evidence>
<dbReference type="PANTHER" id="PTHR33782">
    <property type="entry name" value="OS01G0121600 PROTEIN"/>
    <property type="match status" value="1"/>
</dbReference>
<keyword evidence="2" id="KW-0812">Transmembrane</keyword>
<name>A0A835D6T6_TETSI</name>
<dbReference type="OMA" id="METGIHI"/>
<gene>
    <name evidence="3" type="ORF">HHK36_024553</name>
</gene>
<evidence type="ECO:0000313" key="3">
    <source>
        <dbReference type="EMBL" id="KAF8390032.1"/>
    </source>
</evidence>
<sequence length="154" mass="17792">METTSLCYSPLLPPRPFSGKSLHRKTAMQRQHRRGMSSRVFVARKDSHDQNYGGKLVDENMIVLRKRIHEMKMIERNDEAPLDWMEWEKQYYTNYDSDICEAMGLLQSLLMNTRPSLALGMVALITLSVPASMVMVLFNLMEIGKWILSGIHLC</sequence>
<dbReference type="EMBL" id="JABCRI010000018">
    <property type="protein sequence ID" value="KAF8390032.1"/>
    <property type="molecule type" value="Genomic_DNA"/>
</dbReference>
<organism evidence="3 4">
    <name type="scientific">Tetracentron sinense</name>
    <name type="common">Spur-leaf</name>
    <dbReference type="NCBI Taxonomy" id="13715"/>
    <lineage>
        <taxon>Eukaryota</taxon>
        <taxon>Viridiplantae</taxon>
        <taxon>Streptophyta</taxon>
        <taxon>Embryophyta</taxon>
        <taxon>Tracheophyta</taxon>
        <taxon>Spermatophyta</taxon>
        <taxon>Magnoliopsida</taxon>
        <taxon>Trochodendrales</taxon>
        <taxon>Trochodendraceae</taxon>
        <taxon>Tetracentron</taxon>
    </lineage>
</organism>
<feature type="transmembrane region" description="Helical" evidence="2">
    <location>
        <begin position="117"/>
        <end position="138"/>
    </location>
</feature>
<keyword evidence="4" id="KW-1185">Reference proteome</keyword>
<feature type="region of interest" description="Disordered" evidence="1">
    <location>
        <begin position="17"/>
        <end position="37"/>
    </location>
</feature>
<protein>
    <recommendedName>
        <fullName evidence="5">Mediator of RNA polymerase II transcription subunit</fullName>
    </recommendedName>
</protein>
<feature type="compositionally biased region" description="Basic residues" evidence="1">
    <location>
        <begin position="21"/>
        <end position="36"/>
    </location>
</feature>
<dbReference type="OrthoDB" id="672819at2759"/>
<reference evidence="3 4" key="1">
    <citation type="submission" date="2020-04" db="EMBL/GenBank/DDBJ databases">
        <title>Plant Genome Project.</title>
        <authorList>
            <person name="Zhang R.-G."/>
        </authorList>
    </citation>
    <scope>NUCLEOTIDE SEQUENCE [LARGE SCALE GENOMIC DNA]</scope>
    <source>
        <strain evidence="3">YNK0</strain>
        <tissue evidence="3">Leaf</tissue>
    </source>
</reference>
<comment type="caution">
    <text evidence="3">The sequence shown here is derived from an EMBL/GenBank/DDBJ whole genome shotgun (WGS) entry which is preliminary data.</text>
</comment>
<dbReference type="AlphaFoldDB" id="A0A835D6T6"/>
<accession>A0A835D6T6</accession>
<evidence type="ECO:0000256" key="1">
    <source>
        <dbReference type="SAM" id="MobiDB-lite"/>
    </source>
</evidence>
<dbReference type="PANTHER" id="PTHR33782:SF5">
    <property type="entry name" value="MEDIATOR OF RNA POLYMERASE II TRANSCRIPTION SUBUNIT"/>
    <property type="match status" value="1"/>
</dbReference>
<dbReference type="Proteomes" id="UP000655225">
    <property type="component" value="Unassembled WGS sequence"/>
</dbReference>
<proteinExistence type="predicted"/>